<gene>
    <name evidence="1" type="ORF">OPV22_033009</name>
</gene>
<dbReference type="AlphaFoldDB" id="A0AAV8PZZ2"/>
<evidence type="ECO:0000313" key="2">
    <source>
        <dbReference type="Proteomes" id="UP001222027"/>
    </source>
</evidence>
<organism evidence="1 2">
    <name type="scientific">Ensete ventricosum</name>
    <name type="common">Abyssinian banana</name>
    <name type="synonym">Musa ensete</name>
    <dbReference type="NCBI Taxonomy" id="4639"/>
    <lineage>
        <taxon>Eukaryota</taxon>
        <taxon>Viridiplantae</taxon>
        <taxon>Streptophyta</taxon>
        <taxon>Embryophyta</taxon>
        <taxon>Tracheophyta</taxon>
        <taxon>Spermatophyta</taxon>
        <taxon>Magnoliopsida</taxon>
        <taxon>Liliopsida</taxon>
        <taxon>Zingiberales</taxon>
        <taxon>Musaceae</taxon>
        <taxon>Ensete</taxon>
    </lineage>
</organism>
<evidence type="ECO:0000313" key="1">
    <source>
        <dbReference type="EMBL" id="KAJ8460083.1"/>
    </source>
</evidence>
<protein>
    <submittedName>
        <fullName evidence="1">Uncharacterized protein</fullName>
    </submittedName>
</protein>
<keyword evidence="2" id="KW-1185">Reference proteome</keyword>
<comment type="caution">
    <text evidence="1">The sequence shown here is derived from an EMBL/GenBank/DDBJ whole genome shotgun (WGS) entry which is preliminary data.</text>
</comment>
<name>A0AAV8PZZ2_ENSVE</name>
<sequence length="175" mass="19565">MIPIGDLAADRAPTWQLGRLSSEGKAAAGWAESCSTWASQLLPSPTRASRRLYPIARRWVMSPYSRSAGDGLVDRRTRQTLRPTRVHRWPHNSASHHLGTLHDVRLPHRPIWTLRRQWVKLQRGALLAHGRSGPDHAERLHGRVPPPAPTVSAFFVAASTFSSSSQSTPPRLLWD</sequence>
<dbReference type="EMBL" id="JAQQAF010000009">
    <property type="protein sequence ID" value="KAJ8460083.1"/>
    <property type="molecule type" value="Genomic_DNA"/>
</dbReference>
<dbReference type="Proteomes" id="UP001222027">
    <property type="component" value="Unassembled WGS sequence"/>
</dbReference>
<accession>A0AAV8PZZ2</accession>
<reference evidence="1 2" key="1">
    <citation type="submission" date="2022-12" db="EMBL/GenBank/DDBJ databases">
        <title>Chromosome-scale assembly of the Ensete ventricosum genome.</title>
        <authorList>
            <person name="Dussert Y."/>
            <person name="Stocks J."/>
            <person name="Wendawek A."/>
            <person name="Woldeyes F."/>
            <person name="Nichols R.A."/>
            <person name="Borrell J.S."/>
        </authorList>
    </citation>
    <scope>NUCLEOTIDE SEQUENCE [LARGE SCALE GENOMIC DNA]</scope>
    <source>
        <strain evidence="2">cv. Maze</strain>
        <tissue evidence="1">Seeds</tissue>
    </source>
</reference>
<proteinExistence type="predicted"/>